<dbReference type="EMBL" id="VSSQ01106694">
    <property type="protein sequence ID" value="MPN46212.1"/>
    <property type="molecule type" value="Genomic_DNA"/>
</dbReference>
<sequence>MRHILQTPAHETLDRDNGVLGVGSLSFGCGQADIDTAVGTIADDGWQHGATSVIGQTDSDAVAHRRHQRIRSAKVDADGKPVLVRLGRHPGFSDLQQGHQGFPGSGLERL</sequence>
<evidence type="ECO:0000256" key="1">
    <source>
        <dbReference type="SAM" id="MobiDB-lite"/>
    </source>
</evidence>
<feature type="region of interest" description="Disordered" evidence="1">
    <location>
        <begin position="88"/>
        <end position="110"/>
    </location>
</feature>
<name>A0A645I5Z2_9ZZZZ</name>
<dbReference type="PROSITE" id="PS51257">
    <property type="entry name" value="PROKAR_LIPOPROTEIN"/>
    <property type="match status" value="1"/>
</dbReference>
<accession>A0A645I5Z2</accession>
<reference evidence="2" key="1">
    <citation type="submission" date="2019-08" db="EMBL/GenBank/DDBJ databases">
        <authorList>
            <person name="Kucharzyk K."/>
            <person name="Murdoch R.W."/>
            <person name="Higgins S."/>
            <person name="Loffler F."/>
        </authorList>
    </citation>
    <scope>NUCLEOTIDE SEQUENCE</scope>
</reference>
<gene>
    <name evidence="2" type="ORF">SDC9_193795</name>
</gene>
<protein>
    <submittedName>
        <fullName evidence="2">Uncharacterized protein</fullName>
    </submittedName>
</protein>
<comment type="caution">
    <text evidence="2">The sequence shown here is derived from an EMBL/GenBank/DDBJ whole genome shotgun (WGS) entry which is preliminary data.</text>
</comment>
<dbReference type="InterPro" id="IPR019651">
    <property type="entry name" value="Glutamate_DH_NAD-spec"/>
</dbReference>
<dbReference type="Pfam" id="PF10712">
    <property type="entry name" value="NAD-GH"/>
    <property type="match status" value="1"/>
</dbReference>
<organism evidence="2">
    <name type="scientific">bioreactor metagenome</name>
    <dbReference type="NCBI Taxonomy" id="1076179"/>
    <lineage>
        <taxon>unclassified sequences</taxon>
        <taxon>metagenomes</taxon>
        <taxon>ecological metagenomes</taxon>
    </lineage>
</organism>
<dbReference type="AlphaFoldDB" id="A0A645I5Z2"/>
<proteinExistence type="predicted"/>
<evidence type="ECO:0000313" key="2">
    <source>
        <dbReference type="EMBL" id="MPN46212.1"/>
    </source>
</evidence>